<protein>
    <submittedName>
        <fullName evidence="3">Putative oxidoreductase</fullName>
    </submittedName>
</protein>
<keyword evidence="4" id="KW-1185">Reference proteome</keyword>
<proteinExistence type="predicted"/>
<dbReference type="GO" id="GO:0005829">
    <property type="term" value="C:cytosol"/>
    <property type="evidence" value="ECO:0007669"/>
    <property type="project" value="TreeGrafter"/>
</dbReference>
<dbReference type="PANTHER" id="PTHR43364">
    <property type="entry name" value="NADH-SPECIFIC METHYLGLYOXAL REDUCTASE-RELATED"/>
    <property type="match status" value="1"/>
</dbReference>
<dbReference type="RefSeq" id="WP_137328440.1">
    <property type="nucleotide sequence ID" value="NZ_CP040058.1"/>
</dbReference>
<keyword evidence="1" id="KW-0560">Oxidoreductase</keyword>
<dbReference type="EMBL" id="CP040058">
    <property type="protein sequence ID" value="QCP35005.1"/>
    <property type="molecule type" value="Genomic_DNA"/>
</dbReference>
<dbReference type="GO" id="GO:0016491">
    <property type="term" value="F:oxidoreductase activity"/>
    <property type="evidence" value="ECO:0007669"/>
    <property type="project" value="UniProtKB-KW"/>
</dbReference>
<reference evidence="3 4" key="1">
    <citation type="submission" date="2019-05" db="EMBL/GenBank/DDBJ databases">
        <title>Complete genome sequencing of Anaerostipes rhamnosivorans.</title>
        <authorList>
            <person name="Bui T.P.N."/>
            <person name="de Vos W.M."/>
        </authorList>
    </citation>
    <scope>NUCLEOTIDE SEQUENCE [LARGE SCALE GENOMIC DNA]</scope>
    <source>
        <strain evidence="3 4">1y2</strain>
    </source>
</reference>
<dbReference type="OrthoDB" id="9804790at2"/>
<accession>A0A4P8IDY2</accession>
<dbReference type="KEGG" id="arf:AR1Y2_1551"/>
<dbReference type="AlphaFoldDB" id="A0A4P8IDY2"/>
<feature type="domain" description="NADP-dependent oxidoreductase" evidence="2">
    <location>
        <begin position="16"/>
        <end position="315"/>
    </location>
</feature>
<dbReference type="InterPro" id="IPR036812">
    <property type="entry name" value="NAD(P)_OxRdtase_dom_sf"/>
</dbReference>
<dbReference type="Gene3D" id="3.20.20.100">
    <property type="entry name" value="NADP-dependent oxidoreductase domain"/>
    <property type="match status" value="1"/>
</dbReference>
<evidence type="ECO:0000313" key="3">
    <source>
        <dbReference type="EMBL" id="QCP35005.1"/>
    </source>
</evidence>
<dbReference type="Pfam" id="PF00248">
    <property type="entry name" value="Aldo_ket_red"/>
    <property type="match status" value="1"/>
</dbReference>
<dbReference type="InterPro" id="IPR050523">
    <property type="entry name" value="AKR_Detox_Biosynth"/>
</dbReference>
<dbReference type="InterPro" id="IPR023210">
    <property type="entry name" value="NADP_OxRdtase_dom"/>
</dbReference>
<dbReference type="CDD" id="cd19082">
    <property type="entry name" value="AKR_AKR10A1_2"/>
    <property type="match status" value="1"/>
</dbReference>
<evidence type="ECO:0000313" key="4">
    <source>
        <dbReference type="Proteomes" id="UP000298653"/>
    </source>
</evidence>
<dbReference type="SUPFAM" id="SSF51430">
    <property type="entry name" value="NAD(P)-linked oxidoreductase"/>
    <property type="match status" value="1"/>
</dbReference>
<dbReference type="Proteomes" id="UP000298653">
    <property type="component" value="Chromosome"/>
</dbReference>
<gene>
    <name evidence="3" type="ORF">AR1Y2_1551</name>
</gene>
<sequence length="322" mass="37058">MDYVEIKGLDTPVSKIFFGTAWIHPGLKEDADEQLKRYIEVGGNVIDTGRFYFGGKAEDYLKVWIQENPELRKKVMFTNKACHHYVDENNIHFPEQQRVNPECIDEDLHFSLKKLGLDHFDIYMLHRDNPEVPVGPLFDKLEQYHREGKITVYGVSNWTKERIEEAQAYCKEKGYAGIAVNSCSYSLATVTKPRWERTVYATDEYAKWCTEQDITILSWGSQGNGFFGNYPFPKGTCVTQDFVDAFGTTANFEKFRRAKELAEERGVSTSNIAYAYIFNQDLKIAGITGCRNVHEFNNSLIGLDLTLTEPEIDYLALRKDFI</sequence>
<dbReference type="PANTHER" id="PTHR43364:SF4">
    <property type="entry name" value="NAD(P)-LINKED OXIDOREDUCTASE SUPERFAMILY PROTEIN"/>
    <property type="match status" value="1"/>
</dbReference>
<organism evidence="3 4">
    <name type="scientific">Anaerostipes rhamnosivorans</name>
    <dbReference type="NCBI Taxonomy" id="1229621"/>
    <lineage>
        <taxon>Bacteria</taxon>
        <taxon>Bacillati</taxon>
        <taxon>Bacillota</taxon>
        <taxon>Clostridia</taxon>
        <taxon>Lachnospirales</taxon>
        <taxon>Lachnospiraceae</taxon>
        <taxon>Anaerostipes</taxon>
    </lineage>
</organism>
<name>A0A4P8IDY2_9FIRM</name>
<evidence type="ECO:0000256" key="1">
    <source>
        <dbReference type="ARBA" id="ARBA00023002"/>
    </source>
</evidence>
<evidence type="ECO:0000259" key="2">
    <source>
        <dbReference type="Pfam" id="PF00248"/>
    </source>
</evidence>